<evidence type="ECO:0000259" key="2">
    <source>
        <dbReference type="Pfam" id="PF26640"/>
    </source>
</evidence>
<sequence length="251" mass="28969">MRLINTTTLKLHEFYGTVPQYAILSHTWGDEEVTLEEFTRDPTGSSAGHKKIQAASRQARNDNLDFLWVDTCCIMKSSSAELSEAINSMFRWYQEAEVCYVYLVDFEIDYEREVGKFPFELESAISECRWFTRGWCLQELIVPRNVRFYDKEWTLVATKRGWEVELSHMTGIDAKVEDIAYCLLGIFNVNMPMLYGEGEKAFVRLQEEIIKRSNDLSIFGWSNPDAEDHSPTGSTYISLFADSPSSVHSFQ</sequence>
<organism evidence="3 4">
    <name type="scientific">Immersiella caudata</name>
    <dbReference type="NCBI Taxonomy" id="314043"/>
    <lineage>
        <taxon>Eukaryota</taxon>
        <taxon>Fungi</taxon>
        <taxon>Dikarya</taxon>
        <taxon>Ascomycota</taxon>
        <taxon>Pezizomycotina</taxon>
        <taxon>Sordariomycetes</taxon>
        <taxon>Sordariomycetidae</taxon>
        <taxon>Sordariales</taxon>
        <taxon>Lasiosphaeriaceae</taxon>
        <taxon>Immersiella</taxon>
    </lineage>
</organism>
<dbReference type="InterPro" id="IPR010730">
    <property type="entry name" value="HET"/>
</dbReference>
<dbReference type="Pfam" id="PF06985">
    <property type="entry name" value="HET"/>
    <property type="match status" value="1"/>
</dbReference>
<evidence type="ECO:0000313" key="4">
    <source>
        <dbReference type="Proteomes" id="UP001175000"/>
    </source>
</evidence>
<dbReference type="AlphaFoldDB" id="A0AA39WCX6"/>
<reference evidence="3" key="1">
    <citation type="submission" date="2023-06" db="EMBL/GenBank/DDBJ databases">
        <title>Genome-scale phylogeny and comparative genomics of the fungal order Sordariales.</title>
        <authorList>
            <consortium name="Lawrence Berkeley National Laboratory"/>
            <person name="Hensen N."/>
            <person name="Bonometti L."/>
            <person name="Westerberg I."/>
            <person name="Brannstrom I.O."/>
            <person name="Guillou S."/>
            <person name="Cros-Aarteil S."/>
            <person name="Calhoun S."/>
            <person name="Haridas S."/>
            <person name="Kuo A."/>
            <person name="Mondo S."/>
            <person name="Pangilinan J."/>
            <person name="Riley R."/>
            <person name="Labutti K."/>
            <person name="Andreopoulos B."/>
            <person name="Lipzen A."/>
            <person name="Chen C."/>
            <person name="Yanf M."/>
            <person name="Daum C."/>
            <person name="Ng V."/>
            <person name="Clum A."/>
            <person name="Steindorff A."/>
            <person name="Ohm R."/>
            <person name="Martin F."/>
            <person name="Silar P."/>
            <person name="Natvig D."/>
            <person name="Lalanne C."/>
            <person name="Gautier V."/>
            <person name="Ament-Velasquez S.L."/>
            <person name="Kruys A."/>
            <person name="Hutchinson M.I."/>
            <person name="Powell A.J."/>
            <person name="Barry K."/>
            <person name="Miller A.N."/>
            <person name="Grigoriev I.V."/>
            <person name="Debuchy R."/>
            <person name="Gladieux P."/>
            <person name="Thoren M.H."/>
            <person name="Johannesson H."/>
        </authorList>
    </citation>
    <scope>NUCLEOTIDE SEQUENCE</scope>
    <source>
        <strain evidence="3">CBS 606.72</strain>
    </source>
</reference>
<name>A0AA39WCX6_9PEZI</name>
<evidence type="ECO:0000259" key="1">
    <source>
        <dbReference type="Pfam" id="PF06985"/>
    </source>
</evidence>
<dbReference type="InterPro" id="IPR058525">
    <property type="entry name" value="DUF8212"/>
</dbReference>
<dbReference type="Pfam" id="PF26640">
    <property type="entry name" value="DUF8212"/>
    <property type="match status" value="1"/>
</dbReference>
<comment type="caution">
    <text evidence="3">The sequence shown here is derived from an EMBL/GenBank/DDBJ whole genome shotgun (WGS) entry which is preliminary data.</text>
</comment>
<evidence type="ECO:0000313" key="3">
    <source>
        <dbReference type="EMBL" id="KAK0611996.1"/>
    </source>
</evidence>
<accession>A0AA39WCX6</accession>
<feature type="domain" description="Heterokaryon incompatibility" evidence="1">
    <location>
        <begin position="21"/>
        <end position="105"/>
    </location>
</feature>
<protein>
    <submittedName>
        <fullName evidence="3">Heterokaryon incompatibility protein-domain-containing protein</fullName>
    </submittedName>
</protein>
<keyword evidence="4" id="KW-1185">Reference proteome</keyword>
<gene>
    <name evidence="3" type="ORF">B0T14DRAFT_540886</name>
</gene>
<feature type="domain" description="DUF8212" evidence="2">
    <location>
        <begin position="200"/>
        <end position="224"/>
    </location>
</feature>
<dbReference type="PANTHER" id="PTHR10622">
    <property type="entry name" value="HET DOMAIN-CONTAINING PROTEIN"/>
    <property type="match status" value="1"/>
</dbReference>
<proteinExistence type="predicted"/>
<dbReference type="EMBL" id="JAULSU010000007">
    <property type="protein sequence ID" value="KAK0611996.1"/>
    <property type="molecule type" value="Genomic_DNA"/>
</dbReference>
<dbReference type="PANTHER" id="PTHR10622:SF12">
    <property type="entry name" value="HET DOMAIN-CONTAINING PROTEIN"/>
    <property type="match status" value="1"/>
</dbReference>
<dbReference type="Proteomes" id="UP001175000">
    <property type="component" value="Unassembled WGS sequence"/>
</dbReference>